<sequence length="357" mass="42365">MDYKLEVYIYQLDLLRKYNGKILNYIFDEKIEDIMMKKNIQGGHHLEIYTKSRSILKYMEVFVKDLMKDYKPIVIEREKIIRQIKENSLLEKTKENYFLHEDGEICITTTGKTNKIQEDPTYVNEIKEKVDKLKMKLLAACVAEGYFEKNEGEQNVLLTKLYLNLTLLFNGKMEFGYLSLKSNIIYFNAQLAALKGKVSEIKLNKYYSLANELSSFEEKFVNEKMELFLSENKNLEFKKNIEKLYSLFILAFQNKKLNTTDISNGDRFFENSEYLSEVPEFHKKFFSNQDFLNAYKSENFIAYKYTVDAIYQLMPLLNVSPVRKQKITKMVSDKVEKNFNITWEDSYNNLMNYKTVL</sequence>
<evidence type="ECO:0000313" key="1">
    <source>
        <dbReference type="EMBL" id="MDT1975173.1"/>
    </source>
</evidence>
<dbReference type="EMBL" id="JALRMR010000017">
    <property type="protein sequence ID" value="MDT1975173.1"/>
    <property type="molecule type" value="Genomic_DNA"/>
</dbReference>
<dbReference type="AlphaFoldDB" id="A0AAW8RCK0"/>
<proteinExistence type="predicted"/>
<name>A0AAW8RCK0_CARDV</name>
<dbReference type="RefSeq" id="WP_311780909.1">
    <property type="nucleotide sequence ID" value="NZ_JALRMR010000017.1"/>
</dbReference>
<evidence type="ECO:0000313" key="2">
    <source>
        <dbReference type="Proteomes" id="UP001249945"/>
    </source>
</evidence>
<dbReference type="Proteomes" id="UP001249945">
    <property type="component" value="Unassembled WGS sequence"/>
</dbReference>
<gene>
    <name evidence="1" type="ORF">MX635_12265</name>
</gene>
<comment type="caution">
    <text evidence="1">The sequence shown here is derived from an EMBL/GenBank/DDBJ whole genome shotgun (WGS) entry which is preliminary data.</text>
</comment>
<protein>
    <submittedName>
        <fullName evidence="1">Uncharacterized protein</fullName>
    </submittedName>
</protein>
<organism evidence="1 2">
    <name type="scientific">Carnobacterium divergens</name>
    <name type="common">Lactobacillus divergens</name>
    <dbReference type="NCBI Taxonomy" id="2748"/>
    <lineage>
        <taxon>Bacteria</taxon>
        <taxon>Bacillati</taxon>
        <taxon>Bacillota</taxon>
        <taxon>Bacilli</taxon>
        <taxon>Lactobacillales</taxon>
        <taxon>Carnobacteriaceae</taxon>
        <taxon>Carnobacterium</taxon>
    </lineage>
</organism>
<accession>A0AAW8RCK0</accession>
<reference evidence="1" key="1">
    <citation type="submission" date="2022-04" db="EMBL/GenBank/DDBJ databases">
        <title>Draft genome sequences of lactic acid bacteria (LAB) strains involved in meat spoilage.</title>
        <authorList>
            <person name="Palevich N."/>
        </authorList>
    </citation>
    <scope>NUCLEOTIDE SEQUENCE</scope>
    <source>
        <strain evidence="1">9-14</strain>
    </source>
</reference>